<feature type="transmembrane region" description="Helical" evidence="1">
    <location>
        <begin position="104"/>
        <end position="127"/>
    </location>
</feature>
<dbReference type="PANTHER" id="PTHR16214:SF3">
    <property type="entry name" value="TRANSMEMBRANE PROTEIN 260"/>
    <property type="match status" value="1"/>
</dbReference>
<keyword evidence="1" id="KW-1133">Transmembrane helix</keyword>
<dbReference type="Proteomes" id="UP000501452">
    <property type="component" value="Chromosome"/>
</dbReference>
<feature type="transmembrane region" description="Helical" evidence="1">
    <location>
        <begin position="134"/>
        <end position="154"/>
    </location>
</feature>
<evidence type="ECO:0000313" key="3">
    <source>
        <dbReference type="Proteomes" id="UP000501452"/>
    </source>
</evidence>
<dbReference type="InterPro" id="IPR052724">
    <property type="entry name" value="GT117_domain-containing"/>
</dbReference>
<keyword evidence="3" id="KW-1185">Reference proteome</keyword>
<reference evidence="2 3" key="1">
    <citation type="submission" date="2019-10" db="EMBL/GenBank/DDBJ databases">
        <title>Rubrobacter sp nov SCSIO 52090 isolated from a deep-sea sediment in the South China Sea.</title>
        <authorList>
            <person name="Chen R.W."/>
        </authorList>
    </citation>
    <scope>NUCLEOTIDE SEQUENCE [LARGE SCALE GENOMIC DNA]</scope>
    <source>
        <strain evidence="2 3">SCSIO 52909</strain>
    </source>
</reference>
<feature type="transmembrane region" description="Helical" evidence="1">
    <location>
        <begin position="32"/>
        <end position="50"/>
    </location>
</feature>
<accession>A0A6G8Q4K6</accession>
<feature type="transmembrane region" description="Helical" evidence="1">
    <location>
        <begin position="266"/>
        <end position="282"/>
    </location>
</feature>
<feature type="transmembrane region" description="Helical" evidence="1">
    <location>
        <begin position="185"/>
        <end position="207"/>
    </location>
</feature>
<feature type="transmembrane region" description="Helical" evidence="1">
    <location>
        <begin position="324"/>
        <end position="340"/>
    </location>
</feature>
<feature type="transmembrane region" description="Helical" evidence="1">
    <location>
        <begin position="227"/>
        <end position="245"/>
    </location>
</feature>
<gene>
    <name evidence="2" type="ORF">GBA63_01210</name>
</gene>
<proteinExistence type="predicted"/>
<dbReference type="Pfam" id="PF11028">
    <property type="entry name" value="TMEM260-like"/>
    <property type="match status" value="1"/>
</dbReference>
<keyword evidence="1" id="KW-0812">Transmembrane</keyword>
<feature type="transmembrane region" description="Helical" evidence="1">
    <location>
        <begin position="160"/>
        <end position="178"/>
    </location>
</feature>
<sequence length="544" mass="60115">MIRSLAQEREHNGRTLAPSGTLPSGKGRLGRLGPALAGTAAGLFVFVLYVRTLAPTVLYYDDPDMLDAVMLQMQVAVLGITHPTGYPTYLTLTHFFTYLPVGDVAYRVNLASAAYAALAVGVVFGAGYLLSRRVVAAAVAAVAFGLGGAIWSQAVIAEVYTMNALFIALTLVCLLLWRDRERDRYLLLAALLCGLCLTHHLTSGLLLPASLLFVGLVDRRRLLEWRLMLKCAGLFLLGLTPYLYLPIRSWMDAPMEANNPSNFERFWYVVSGGNLTGSFFAYGPAELPGRLLFYWGHLTDNINPVLVMVGLTGAALMVARDRPVGLLLGFLFLGWAFYSIENDIPDINLYFIPTYLVLCLWTAVGLGALLTEAEHLTERLPRMPQRAILVVLSVALLLIPLIGVRETSAANDMSEANLGRQQVDAIAEKAAPNATILHHRSSAWYLVLVERRRQDLTLVDPYLHNTEVEYADIVWPADLTLKETDRRYGTDDFSGVKAAKIAAQKGPVYVLDSEYIPDPKRYEAFGFEVREVEENILYKLTPAE</sequence>
<dbReference type="EMBL" id="CP045119">
    <property type="protein sequence ID" value="QIN81396.1"/>
    <property type="molecule type" value="Genomic_DNA"/>
</dbReference>
<feature type="transmembrane region" description="Helical" evidence="1">
    <location>
        <begin position="383"/>
        <end position="404"/>
    </location>
</feature>
<organism evidence="2 3">
    <name type="scientific">Rubrobacter tropicus</name>
    <dbReference type="NCBI Taxonomy" id="2653851"/>
    <lineage>
        <taxon>Bacteria</taxon>
        <taxon>Bacillati</taxon>
        <taxon>Actinomycetota</taxon>
        <taxon>Rubrobacteria</taxon>
        <taxon>Rubrobacterales</taxon>
        <taxon>Rubrobacteraceae</taxon>
        <taxon>Rubrobacter</taxon>
    </lineage>
</organism>
<dbReference type="AlphaFoldDB" id="A0A6G8Q4K6"/>
<keyword evidence="1" id="KW-0472">Membrane</keyword>
<dbReference type="KEGG" id="rub:GBA63_01210"/>
<name>A0A6G8Q4K6_9ACTN</name>
<dbReference type="InterPro" id="IPR021280">
    <property type="entry name" value="TMEM260-like"/>
</dbReference>
<evidence type="ECO:0000256" key="1">
    <source>
        <dbReference type="SAM" id="Phobius"/>
    </source>
</evidence>
<protein>
    <submittedName>
        <fullName evidence="2">DUF2723 domain-containing protein</fullName>
    </submittedName>
</protein>
<feature type="transmembrane region" description="Helical" evidence="1">
    <location>
        <begin position="352"/>
        <end position="371"/>
    </location>
</feature>
<dbReference type="PANTHER" id="PTHR16214">
    <property type="entry name" value="TRANSMEMBRANE PROTEIN 260"/>
    <property type="match status" value="1"/>
</dbReference>
<evidence type="ECO:0000313" key="2">
    <source>
        <dbReference type="EMBL" id="QIN81396.1"/>
    </source>
</evidence>
<feature type="transmembrane region" description="Helical" evidence="1">
    <location>
        <begin position="302"/>
        <end position="319"/>
    </location>
</feature>